<dbReference type="VEuPathDB" id="FungiDB:PMAA_007070"/>
<name>B6QUC0_TALMQ</name>
<gene>
    <name evidence="1" type="ORF">PMAA_007070</name>
</gene>
<evidence type="ECO:0000313" key="2">
    <source>
        <dbReference type="Proteomes" id="UP000001294"/>
    </source>
</evidence>
<proteinExistence type="predicted"/>
<sequence length="241" mass="27750">MCFSVIQNFRKAQYNKPCPRQWSWEPYRIAAAGGFWDHSAEKSPVLEGLISMSENEEDVKVIQELVDSYLENSRTIILTVVPASSDINIRDIIQRAHPFDKTRQRTVGIIIKPDLPDVINVGTEPRTARLWVLEVCSLMLLCVMVDAKNYSIYHKTRSRELPGNHNYTLFAELSHAQLQRYGGCLSSSFERGRLSSQLLYSLCTGLCRQRCQSSSKLNTGNLRQRWISMPRKHIGDWMYYS</sequence>
<accession>B6QUC0</accession>
<dbReference type="AlphaFoldDB" id="B6QUC0"/>
<organism evidence="1 2">
    <name type="scientific">Talaromyces marneffei (strain ATCC 18224 / CBS 334.59 / QM 7333)</name>
    <name type="common">Penicillium marneffei</name>
    <dbReference type="NCBI Taxonomy" id="441960"/>
    <lineage>
        <taxon>Eukaryota</taxon>
        <taxon>Fungi</taxon>
        <taxon>Dikarya</taxon>
        <taxon>Ascomycota</taxon>
        <taxon>Pezizomycotina</taxon>
        <taxon>Eurotiomycetes</taxon>
        <taxon>Eurotiomycetidae</taxon>
        <taxon>Eurotiales</taxon>
        <taxon>Trichocomaceae</taxon>
        <taxon>Talaromyces</taxon>
        <taxon>Talaromyces sect. Talaromyces</taxon>
    </lineage>
</organism>
<dbReference type="SUPFAM" id="SSF52540">
    <property type="entry name" value="P-loop containing nucleoside triphosphate hydrolases"/>
    <property type="match status" value="1"/>
</dbReference>
<dbReference type="STRING" id="441960.B6QUC0"/>
<dbReference type="InterPro" id="IPR027417">
    <property type="entry name" value="P-loop_NTPase"/>
</dbReference>
<dbReference type="Proteomes" id="UP000001294">
    <property type="component" value="Unassembled WGS sequence"/>
</dbReference>
<dbReference type="EMBL" id="DS995905">
    <property type="protein sequence ID" value="EEA19941.1"/>
    <property type="molecule type" value="Genomic_DNA"/>
</dbReference>
<protein>
    <submittedName>
        <fullName evidence="1">Uncharacterized protein</fullName>
    </submittedName>
</protein>
<dbReference type="HOGENOM" id="CLU_1152109_0_0_1"/>
<evidence type="ECO:0000313" key="1">
    <source>
        <dbReference type="EMBL" id="EEA19941.1"/>
    </source>
</evidence>
<keyword evidence="2" id="KW-1185">Reference proteome</keyword>
<dbReference type="Gene3D" id="3.40.50.300">
    <property type="entry name" value="P-loop containing nucleotide triphosphate hydrolases"/>
    <property type="match status" value="1"/>
</dbReference>
<reference evidence="2" key="1">
    <citation type="journal article" date="2015" name="Genome Announc.">
        <title>Genome sequence of the AIDS-associated pathogen Penicillium marneffei (ATCC18224) and its near taxonomic relative Talaromyces stipitatus (ATCC10500).</title>
        <authorList>
            <person name="Nierman W.C."/>
            <person name="Fedorova-Abrams N.D."/>
            <person name="Andrianopoulos A."/>
        </authorList>
    </citation>
    <scope>NUCLEOTIDE SEQUENCE [LARGE SCALE GENOMIC DNA]</scope>
    <source>
        <strain evidence="2">ATCC 18224 / CBS 334.59 / QM 7333</strain>
    </source>
</reference>